<evidence type="ECO:0000259" key="1">
    <source>
        <dbReference type="Pfam" id="PF12804"/>
    </source>
</evidence>
<keyword evidence="3" id="KW-1185">Reference proteome</keyword>
<dbReference type="Pfam" id="PF12804">
    <property type="entry name" value="NTP_transf_3"/>
    <property type="match status" value="1"/>
</dbReference>
<sequence>MQNLIIMNAIVILAAGASTRFGLPKQNLTYHPNESLLQNAIRHAMAVSDTVLVVLGANRESIEFSIKDQPVTILYNPEWAEGMASSVRLAVEKLRTDFLQISSALFMLCDQPYADADLLLKIVNAAQNDKGIIASHYNDTLGAPVLFKAKYFPYLIALKGAEGARNLIQQHADDVEPIDFPLGEVDIDTPEDWERFR</sequence>
<dbReference type="PANTHER" id="PTHR43777">
    <property type="entry name" value="MOLYBDENUM COFACTOR CYTIDYLYLTRANSFERASE"/>
    <property type="match status" value="1"/>
</dbReference>
<dbReference type="CDD" id="cd04182">
    <property type="entry name" value="GT_2_like_f"/>
    <property type="match status" value="1"/>
</dbReference>
<dbReference type="Proteomes" id="UP000320042">
    <property type="component" value="Unassembled WGS sequence"/>
</dbReference>
<accession>A0A563UJ86</accession>
<gene>
    <name evidence="2" type="ORF">FPZ43_02925</name>
</gene>
<reference evidence="2 3" key="1">
    <citation type="submission" date="2019-07" db="EMBL/GenBank/DDBJ databases">
        <authorList>
            <person name="Kim J."/>
        </authorList>
    </citation>
    <scope>NUCLEOTIDE SEQUENCE [LARGE SCALE GENOMIC DNA]</scope>
    <source>
        <strain evidence="3">dk17</strain>
    </source>
</reference>
<dbReference type="Gene3D" id="3.90.550.10">
    <property type="entry name" value="Spore Coat Polysaccharide Biosynthesis Protein SpsA, Chain A"/>
    <property type="match status" value="1"/>
</dbReference>
<protein>
    <submittedName>
        <fullName evidence="2">Nucleotidyltransferase family protein</fullName>
    </submittedName>
</protein>
<dbReference type="SUPFAM" id="SSF53448">
    <property type="entry name" value="Nucleotide-diphospho-sugar transferases"/>
    <property type="match status" value="1"/>
</dbReference>
<dbReference type="AlphaFoldDB" id="A0A563UJ86"/>
<dbReference type="GO" id="GO:0016779">
    <property type="term" value="F:nucleotidyltransferase activity"/>
    <property type="evidence" value="ECO:0007669"/>
    <property type="project" value="UniProtKB-ARBA"/>
</dbReference>
<dbReference type="EMBL" id="VOEJ01000001">
    <property type="protein sequence ID" value="TWR31444.1"/>
    <property type="molecule type" value="Genomic_DNA"/>
</dbReference>
<comment type="caution">
    <text evidence="2">The sequence shown here is derived from an EMBL/GenBank/DDBJ whole genome shotgun (WGS) entry which is preliminary data.</text>
</comment>
<dbReference type="InterPro" id="IPR025877">
    <property type="entry name" value="MobA-like_NTP_Trfase"/>
</dbReference>
<keyword evidence="2" id="KW-0808">Transferase</keyword>
<evidence type="ECO:0000313" key="3">
    <source>
        <dbReference type="Proteomes" id="UP000320042"/>
    </source>
</evidence>
<feature type="domain" description="MobA-like NTP transferase" evidence="1">
    <location>
        <begin position="11"/>
        <end position="173"/>
    </location>
</feature>
<dbReference type="InterPro" id="IPR029044">
    <property type="entry name" value="Nucleotide-diphossugar_trans"/>
</dbReference>
<dbReference type="OrthoDB" id="9779263at2"/>
<organism evidence="2 3">
    <name type="scientific">Mucilaginibacter pallidiroseus</name>
    <dbReference type="NCBI Taxonomy" id="2599295"/>
    <lineage>
        <taxon>Bacteria</taxon>
        <taxon>Pseudomonadati</taxon>
        <taxon>Bacteroidota</taxon>
        <taxon>Sphingobacteriia</taxon>
        <taxon>Sphingobacteriales</taxon>
        <taxon>Sphingobacteriaceae</taxon>
        <taxon>Mucilaginibacter</taxon>
    </lineage>
</organism>
<dbReference type="PANTHER" id="PTHR43777:SF1">
    <property type="entry name" value="MOLYBDENUM COFACTOR CYTIDYLYLTRANSFERASE"/>
    <property type="match status" value="1"/>
</dbReference>
<name>A0A563UJ86_9SPHI</name>
<evidence type="ECO:0000313" key="2">
    <source>
        <dbReference type="EMBL" id="TWR31444.1"/>
    </source>
</evidence>
<proteinExistence type="predicted"/>